<dbReference type="EMBL" id="BLLK01000045">
    <property type="protein sequence ID" value="GFH52072.1"/>
    <property type="molecule type" value="Genomic_DNA"/>
</dbReference>
<reference evidence="1 2" key="1">
    <citation type="journal article" date="2021" name="Sci. Rep.">
        <title>The genome of the diatom Chaetoceros tenuissimus carries an ancient integrated fragment of an extant virus.</title>
        <authorList>
            <person name="Hongo Y."/>
            <person name="Kimura K."/>
            <person name="Takaki Y."/>
            <person name="Yoshida Y."/>
            <person name="Baba S."/>
            <person name="Kobayashi G."/>
            <person name="Nagasaki K."/>
            <person name="Hano T."/>
            <person name="Tomaru Y."/>
        </authorList>
    </citation>
    <scope>NUCLEOTIDE SEQUENCE [LARGE SCALE GENOMIC DNA]</scope>
    <source>
        <strain evidence="1 2">NIES-3715</strain>
    </source>
</reference>
<evidence type="ECO:0000313" key="2">
    <source>
        <dbReference type="Proteomes" id="UP001054902"/>
    </source>
</evidence>
<dbReference type="AlphaFoldDB" id="A0AAD3CU15"/>
<sequence>MKEVEGSANSRFLFRRYEILGGTVKVDGTNISTITQNSLRVMIGVVLQAMQKSICEMIRVVPQSYEFVEQHPLTNITFGKRDTVDSELNKVVLSAQFIVDIICLLPEGWDILVGDSRLELSRAKKGRIVFLLKDSPVVVFERQLPYWALSLRIPLNRFLKRFRQEHRVLVTGDRMTRLLLYWIQSLRIVFNRHLLCLDRNILVQTSNTE</sequence>
<dbReference type="InterPro" id="IPR027417">
    <property type="entry name" value="P-loop_NTPase"/>
</dbReference>
<dbReference type="Gene3D" id="3.40.50.300">
    <property type="entry name" value="P-loop containing nucleotide triphosphate hydrolases"/>
    <property type="match status" value="1"/>
</dbReference>
<proteinExistence type="predicted"/>
<accession>A0AAD3CU15</accession>
<protein>
    <submittedName>
        <fullName evidence="1">Uncharacterized protein</fullName>
    </submittedName>
</protein>
<organism evidence="1 2">
    <name type="scientific">Chaetoceros tenuissimus</name>
    <dbReference type="NCBI Taxonomy" id="426638"/>
    <lineage>
        <taxon>Eukaryota</taxon>
        <taxon>Sar</taxon>
        <taxon>Stramenopiles</taxon>
        <taxon>Ochrophyta</taxon>
        <taxon>Bacillariophyta</taxon>
        <taxon>Coscinodiscophyceae</taxon>
        <taxon>Chaetocerotophycidae</taxon>
        <taxon>Chaetocerotales</taxon>
        <taxon>Chaetocerotaceae</taxon>
        <taxon>Chaetoceros</taxon>
    </lineage>
</organism>
<evidence type="ECO:0000313" key="1">
    <source>
        <dbReference type="EMBL" id="GFH52072.1"/>
    </source>
</evidence>
<dbReference type="SUPFAM" id="SSF52540">
    <property type="entry name" value="P-loop containing nucleoside triphosphate hydrolases"/>
    <property type="match status" value="1"/>
</dbReference>
<name>A0AAD3CU15_9STRA</name>
<dbReference type="Proteomes" id="UP001054902">
    <property type="component" value="Unassembled WGS sequence"/>
</dbReference>
<comment type="caution">
    <text evidence="1">The sequence shown here is derived from an EMBL/GenBank/DDBJ whole genome shotgun (WGS) entry which is preliminary data.</text>
</comment>
<keyword evidence="2" id="KW-1185">Reference proteome</keyword>
<gene>
    <name evidence="1" type="ORF">CTEN210_08548</name>
</gene>